<evidence type="ECO:0000313" key="3">
    <source>
        <dbReference type="EMBL" id="MCF4119601.1"/>
    </source>
</evidence>
<protein>
    <submittedName>
        <fullName evidence="3">P-loop NTPase</fullName>
    </submittedName>
</protein>
<dbReference type="Pfam" id="PF10609">
    <property type="entry name" value="ParA"/>
    <property type="match status" value="1"/>
</dbReference>
<evidence type="ECO:0000313" key="4">
    <source>
        <dbReference type="Proteomes" id="UP001165405"/>
    </source>
</evidence>
<comment type="caution">
    <text evidence="3">The sequence shown here is derived from an EMBL/GenBank/DDBJ whole genome shotgun (WGS) entry which is preliminary data.</text>
</comment>
<gene>
    <name evidence="3" type="ORF">L1785_01240</name>
</gene>
<evidence type="ECO:0000256" key="2">
    <source>
        <dbReference type="ARBA" id="ARBA00022840"/>
    </source>
</evidence>
<dbReference type="Proteomes" id="UP001165405">
    <property type="component" value="Unassembled WGS sequence"/>
</dbReference>
<sequence>MVEARGTALETEGRVIGVVGACGGAGASVVAAAVAHGLRRAGERTTLVDLDAQAPGIEMMLGTEDAAGARWPDLVAARGEVDGVSLVAALPRWGVVPVLSGTREPGPPEGDVVLDVCTGLVRCGETVVLDLPRPGAWGAATQTSDGSGDGRAVRALVAGSDVMLLVVPLRLPAAVGAAAARDALLAAGAADVRVVVRGPAPGRVDPDDLSAVLGLPVAAVLGRDGWLASAVERGDGPPMGRRSVLGRFALELAGVL</sequence>
<accession>A0AA41QBL4</accession>
<proteinExistence type="predicted"/>
<dbReference type="AlphaFoldDB" id="A0AA41QBL4"/>
<dbReference type="Gene3D" id="3.40.50.300">
    <property type="entry name" value="P-loop containing nucleotide triphosphate hydrolases"/>
    <property type="match status" value="1"/>
</dbReference>
<organism evidence="3 4">
    <name type="scientific">Antribacter soli</name>
    <dbReference type="NCBI Taxonomy" id="2910976"/>
    <lineage>
        <taxon>Bacteria</taxon>
        <taxon>Bacillati</taxon>
        <taxon>Actinomycetota</taxon>
        <taxon>Actinomycetes</taxon>
        <taxon>Micrococcales</taxon>
        <taxon>Promicromonosporaceae</taxon>
        <taxon>Antribacter</taxon>
    </lineage>
</organism>
<dbReference type="InterPro" id="IPR033756">
    <property type="entry name" value="YlxH/NBP35"/>
</dbReference>
<dbReference type="GO" id="GO:0005524">
    <property type="term" value="F:ATP binding"/>
    <property type="evidence" value="ECO:0007669"/>
    <property type="project" value="UniProtKB-KW"/>
</dbReference>
<dbReference type="InterPro" id="IPR027417">
    <property type="entry name" value="P-loop_NTPase"/>
</dbReference>
<dbReference type="RefSeq" id="WP_236087289.1">
    <property type="nucleotide sequence ID" value="NZ_JAKGSG010000005.1"/>
</dbReference>
<keyword evidence="1" id="KW-0547">Nucleotide-binding</keyword>
<keyword evidence="2" id="KW-0067">ATP-binding</keyword>
<evidence type="ECO:0000256" key="1">
    <source>
        <dbReference type="ARBA" id="ARBA00022741"/>
    </source>
</evidence>
<name>A0AA41QBL4_9MICO</name>
<keyword evidence="4" id="KW-1185">Reference proteome</keyword>
<dbReference type="SUPFAM" id="SSF52540">
    <property type="entry name" value="P-loop containing nucleoside triphosphate hydrolases"/>
    <property type="match status" value="1"/>
</dbReference>
<reference evidence="3" key="1">
    <citation type="submission" date="2022-01" db="EMBL/GenBank/DDBJ databases">
        <title>Antribacter sp. nov., isolated from Guizhou of China.</title>
        <authorList>
            <person name="Chengliang C."/>
            <person name="Ya Z."/>
        </authorList>
    </citation>
    <scope>NUCLEOTIDE SEQUENCE</scope>
    <source>
        <strain evidence="3">KLBMP 9083</strain>
    </source>
</reference>
<dbReference type="EMBL" id="JAKGSG010000005">
    <property type="protein sequence ID" value="MCF4119601.1"/>
    <property type="molecule type" value="Genomic_DNA"/>
</dbReference>